<dbReference type="InterPro" id="IPR003307">
    <property type="entry name" value="W2_domain"/>
</dbReference>
<dbReference type="SUPFAM" id="SSF48371">
    <property type="entry name" value="ARM repeat"/>
    <property type="match status" value="1"/>
</dbReference>
<dbReference type="Proteomes" id="UP000001554">
    <property type="component" value="Chromosome 4"/>
</dbReference>
<dbReference type="OrthoDB" id="1727522at2759"/>
<dbReference type="PANTHER" id="PTHR14208:SF2">
    <property type="entry name" value="PROTEIN KRASAVIETZ"/>
    <property type="match status" value="1"/>
</dbReference>
<evidence type="ECO:0000313" key="8">
    <source>
        <dbReference type="RefSeq" id="XP_035672013.1"/>
    </source>
</evidence>
<dbReference type="InterPro" id="IPR000177">
    <property type="entry name" value="Apple"/>
</dbReference>
<dbReference type="SMART" id="SM00515">
    <property type="entry name" value="eIF5C"/>
    <property type="match status" value="1"/>
</dbReference>
<evidence type="ECO:0000259" key="6">
    <source>
        <dbReference type="PROSITE" id="PS51363"/>
    </source>
</evidence>
<proteinExistence type="inferred from homology"/>
<feature type="domain" description="W2" evidence="6">
    <location>
        <begin position="198"/>
        <end position="365"/>
    </location>
</feature>
<dbReference type="GO" id="GO:0006508">
    <property type="term" value="P:proteolysis"/>
    <property type="evidence" value="ECO:0007669"/>
    <property type="project" value="InterPro"/>
</dbReference>
<dbReference type="InterPro" id="IPR051245">
    <property type="entry name" value="eIF5-mimic_regulator"/>
</dbReference>
<feature type="domain" description="Apple" evidence="5">
    <location>
        <begin position="56"/>
        <end position="131"/>
    </location>
</feature>
<dbReference type="AlphaFoldDB" id="A0A9J7KWV6"/>
<dbReference type="Gene3D" id="3.50.4.10">
    <property type="entry name" value="Hepatocyte Growth Factor"/>
    <property type="match status" value="1"/>
</dbReference>
<dbReference type="CDD" id="cd11560">
    <property type="entry name" value="W2_eIF5C_like"/>
    <property type="match status" value="1"/>
</dbReference>
<evidence type="ECO:0000256" key="4">
    <source>
        <dbReference type="ARBA" id="ARBA00023157"/>
    </source>
</evidence>
<dbReference type="PROSITE" id="PS51363">
    <property type="entry name" value="W2"/>
    <property type="match status" value="1"/>
</dbReference>
<accession>A0A9J7KWV6</accession>
<dbReference type="GO" id="GO:0005576">
    <property type="term" value="C:extracellular region"/>
    <property type="evidence" value="ECO:0007669"/>
    <property type="project" value="InterPro"/>
</dbReference>
<evidence type="ECO:0000256" key="1">
    <source>
        <dbReference type="ARBA" id="ARBA00008151"/>
    </source>
</evidence>
<evidence type="ECO:0000256" key="3">
    <source>
        <dbReference type="ARBA" id="ARBA00022845"/>
    </source>
</evidence>
<comment type="similarity">
    <text evidence="1">Belongs to the BZW family.</text>
</comment>
<reference evidence="8" key="2">
    <citation type="submission" date="2025-08" db="UniProtKB">
        <authorList>
            <consortium name="RefSeq"/>
        </authorList>
    </citation>
    <scope>IDENTIFICATION</scope>
    <source>
        <strain evidence="8">S238N-H82</strain>
        <tissue evidence="8">Testes</tissue>
    </source>
</reference>
<dbReference type="Gene3D" id="1.25.40.180">
    <property type="match status" value="1"/>
</dbReference>
<keyword evidence="3" id="KW-0810">Translation regulation</keyword>
<organism evidence="7 8">
    <name type="scientific">Branchiostoma floridae</name>
    <name type="common">Florida lancelet</name>
    <name type="synonym">Amphioxus</name>
    <dbReference type="NCBI Taxonomy" id="7739"/>
    <lineage>
        <taxon>Eukaryota</taxon>
        <taxon>Metazoa</taxon>
        <taxon>Chordata</taxon>
        <taxon>Cephalochordata</taxon>
        <taxon>Leptocardii</taxon>
        <taxon>Amphioxiformes</taxon>
        <taxon>Branchiostomatidae</taxon>
        <taxon>Branchiostoma</taxon>
    </lineage>
</organism>
<evidence type="ECO:0000256" key="2">
    <source>
        <dbReference type="ARBA" id="ARBA00022737"/>
    </source>
</evidence>
<dbReference type="GeneID" id="118413007"/>
<dbReference type="InterPro" id="IPR016024">
    <property type="entry name" value="ARM-type_fold"/>
</dbReference>
<dbReference type="Pfam" id="PF00024">
    <property type="entry name" value="PAN_1"/>
    <property type="match status" value="1"/>
</dbReference>
<dbReference type="PANTHER" id="PTHR14208">
    <property type="entry name" value="BASIC LEUCINE ZIPPER AND W2 DOMAIN-CONTAINING PROTEIN"/>
    <property type="match status" value="1"/>
</dbReference>
<dbReference type="RefSeq" id="XP_035672013.1">
    <property type="nucleotide sequence ID" value="XM_035816120.1"/>
</dbReference>
<evidence type="ECO:0000313" key="7">
    <source>
        <dbReference type="Proteomes" id="UP000001554"/>
    </source>
</evidence>
<dbReference type="GO" id="GO:0005737">
    <property type="term" value="C:cytoplasm"/>
    <property type="evidence" value="ECO:0000318"/>
    <property type="project" value="GO_Central"/>
</dbReference>
<dbReference type="GO" id="GO:0006446">
    <property type="term" value="P:regulation of translational initiation"/>
    <property type="evidence" value="ECO:0007669"/>
    <property type="project" value="UniProtKB-ARBA"/>
</dbReference>
<dbReference type="InterPro" id="IPR057397">
    <property type="entry name" value="HEAT_5MP1_2"/>
</dbReference>
<dbReference type="PROSITE" id="PS50948">
    <property type="entry name" value="PAN"/>
    <property type="match status" value="1"/>
</dbReference>
<keyword evidence="4" id="KW-1015">Disulfide bond</keyword>
<dbReference type="KEGG" id="bfo:118413007"/>
<gene>
    <name evidence="8" type="primary">LOC118413007</name>
</gene>
<protein>
    <submittedName>
        <fullName evidence="8">Basic leucine zipper and W2 domain-containing protein 1-like</fullName>
    </submittedName>
</protein>
<dbReference type="InterPro" id="IPR043510">
    <property type="entry name" value="W2_5MP1/2"/>
</dbReference>
<dbReference type="CDD" id="cd01100">
    <property type="entry name" value="APPLE_Factor_XI_like"/>
    <property type="match status" value="1"/>
</dbReference>
<dbReference type="Pfam" id="PF25504">
    <property type="entry name" value="HEAT_5MP1_2"/>
    <property type="match status" value="2"/>
</dbReference>
<name>A0A9J7KWV6_BRAFL</name>
<dbReference type="InterPro" id="IPR003609">
    <property type="entry name" value="Pan_app"/>
</dbReference>
<keyword evidence="2" id="KW-0677">Repeat</keyword>
<dbReference type="OMA" id="HCVFFAI"/>
<dbReference type="Pfam" id="PF02020">
    <property type="entry name" value="W2"/>
    <property type="match status" value="1"/>
</dbReference>
<reference evidence="7" key="1">
    <citation type="journal article" date="2020" name="Nat. Ecol. Evol.">
        <title>Deeply conserved synteny resolves early events in vertebrate evolution.</title>
        <authorList>
            <person name="Simakov O."/>
            <person name="Marletaz F."/>
            <person name="Yue J.X."/>
            <person name="O'Connell B."/>
            <person name="Jenkins J."/>
            <person name="Brandt A."/>
            <person name="Calef R."/>
            <person name="Tung C.H."/>
            <person name="Huang T.K."/>
            <person name="Schmutz J."/>
            <person name="Satoh N."/>
            <person name="Yu J.K."/>
            <person name="Putnam N.H."/>
            <person name="Green R.E."/>
            <person name="Rokhsar D.S."/>
        </authorList>
    </citation>
    <scope>NUCLEOTIDE SEQUENCE [LARGE SCALE GENOMIC DNA]</scope>
    <source>
        <strain evidence="7">S238N-H82</strain>
    </source>
</reference>
<dbReference type="FunFam" id="1.25.40.180:FF:000006">
    <property type="entry name" value="Basic leucine zipper and W2 domain-containing protein 1"/>
    <property type="match status" value="1"/>
</dbReference>
<keyword evidence="7" id="KW-1185">Reference proteome</keyword>
<sequence length="456" mass="51271">MCFLVAWQVLTFLKGFSDEERARLATFTFLVISTGLVTPNILTSLFHENLVEEETCGLSAFRHFPRTDCSGSDISSPSGVTLQGCAEACCADSTCLSFQYSIVNQCYLKSRLCSDGQKVSTSAGNMYDISGISLDFATALFKTWLSEKDFNSLISNLKKAGIEQRLPELFPANKRSPEHLESHFRAAGLGPIADYLKEQQNRANTKELKMELKKKLANGNDVKEIVLYVKDYMKKKKLAEHEVVVLVWSSVMKSVEWNKKDDLVAEQAIRLLKAYAPLLAALTTQGRSELDLLVAIQNYCYDNMQFMKVFHKILVLLYEADVLSKDTILKWHKDGHSPKGKSVFLEQTKEFVEQLQSAKEAREVEADADPENAFEAMRSSLLQEEAALSDREADKLRRSESEADFHGLVRLSELKAALVSETEDGPAAMERLNQISRELGEVWQAEEDPDVDDLHN</sequence>
<evidence type="ECO:0000259" key="5">
    <source>
        <dbReference type="PROSITE" id="PS50948"/>
    </source>
</evidence>